<dbReference type="AlphaFoldDB" id="A0AAN8F7B9"/>
<evidence type="ECO:0000313" key="3">
    <source>
        <dbReference type="Proteomes" id="UP001331761"/>
    </source>
</evidence>
<sequence>MNNTMCPNGSSSANFEANAEQAVLPAPNRIPIWRRNVLPPTPVRSEDPYEFPSNLTPALKRVRSRSKMSSNTSNAMRKAAAFGAHMRRHTSSVLLPSVSDGSRDTNQSLQECSSSETAEVKQCVEAREDGNTDEIVVPDRSVEKRGSEKLLQCGVQLRQHPTSLPPKKPRLSRMYMSSSDIRPVRKPVTIGPDVQIPLSATPLRTPKLMTHNRSSVNLRLALNSDGCEEKTSDSVAKPTSNSSNGLEPRKLFHSRSSMNLRLTPERDMRERRMSEADSNIANSKNTIRHSVTMSDLRNGISTPTRRRRSSLTVADSKRPPPALRKRSSSVALGEIIPRDPLQDESDEATSEVHYDLEKNSIAASQQLLEKDSQTSSSPQSSLDTHVSAIGNKKFENASQSSSSVLDMDSSTPASRSDENALFPSTFATTVQSSSVDQSCDLESAGDFNKFKCEVTEVKSLEIIE</sequence>
<organism evidence="2 3">
    <name type="scientific">Trichostrongylus colubriformis</name>
    <name type="common">Black scour worm</name>
    <dbReference type="NCBI Taxonomy" id="6319"/>
    <lineage>
        <taxon>Eukaryota</taxon>
        <taxon>Metazoa</taxon>
        <taxon>Ecdysozoa</taxon>
        <taxon>Nematoda</taxon>
        <taxon>Chromadorea</taxon>
        <taxon>Rhabditida</taxon>
        <taxon>Rhabditina</taxon>
        <taxon>Rhabditomorpha</taxon>
        <taxon>Strongyloidea</taxon>
        <taxon>Trichostrongylidae</taxon>
        <taxon>Trichostrongylus</taxon>
    </lineage>
</organism>
<gene>
    <name evidence="2" type="ORF">GCK32_011537</name>
</gene>
<feature type="compositionally biased region" description="Polar residues" evidence="1">
    <location>
        <begin position="104"/>
        <end position="114"/>
    </location>
</feature>
<evidence type="ECO:0000256" key="1">
    <source>
        <dbReference type="SAM" id="MobiDB-lite"/>
    </source>
</evidence>
<feature type="non-terminal residue" evidence="2">
    <location>
        <position position="464"/>
    </location>
</feature>
<feature type="region of interest" description="Disordered" evidence="1">
    <location>
        <begin position="394"/>
        <end position="422"/>
    </location>
</feature>
<feature type="compositionally biased region" description="Basic and acidic residues" evidence="1">
    <location>
        <begin position="263"/>
        <end position="275"/>
    </location>
</feature>
<protein>
    <submittedName>
        <fullName evidence="2">Uncharacterized protein</fullName>
    </submittedName>
</protein>
<feature type="compositionally biased region" description="Polar residues" evidence="1">
    <location>
        <begin position="276"/>
        <end position="295"/>
    </location>
</feature>
<evidence type="ECO:0000313" key="2">
    <source>
        <dbReference type="EMBL" id="KAK5966373.1"/>
    </source>
</evidence>
<keyword evidence="3" id="KW-1185">Reference proteome</keyword>
<feature type="compositionally biased region" description="Low complexity" evidence="1">
    <location>
        <begin position="398"/>
        <end position="410"/>
    </location>
</feature>
<comment type="caution">
    <text evidence="2">The sequence shown here is derived from an EMBL/GenBank/DDBJ whole genome shotgun (WGS) entry which is preliminary data.</text>
</comment>
<dbReference type="Proteomes" id="UP001331761">
    <property type="component" value="Unassembled WGS sequence"/>
</dbReference>
<name>A0AAN8F7B9_TRICO</name>
<proteinExistence type="predicted"/>
<feature type="region of interest" description="Disordered" evidence="1">
    <location>
        <begin position="226"/>
        <end position="352"/>
    </location>
</feature>
<dbReference type="EMBL" id="WIXE01023567">
    <property type="protein sequence ID" value="KAK5966373.1"/>
    <property type="molecule type" value="Genomic_DNA"/>
</dbReference>
<feature type="region of interest" description="Disordered" evidence="1">
    <location>
        <begin position="95"/>
        <end position="114"/>
    </location>
</feature>
<accession>A0AAN8F7B9</accession>
<feature type="compositionally biased region" description="Polar residues" evidence="1">
    <location>
        <begin position="233"/>
        <end position="245"/>
    </location>
</feature>
<reference evidence="2 3" key="1">
    <citation type="submission" date="2019-10" db="EMBL/GenBank/DDBJ databases">
        <title>Assembly and Annotation for the nematode Trichostrongylus colubriformis.</title>
        <authorList>
            <person name="Martin J."/>
        </authorList>
    </citation>
    <scope>NUCLEOTIDE SEQUENCE [LARGE SCALE GENOMIC DNA]</scope>
    <source>
        <strain evidence="2">G859</strain>
        <tissue evidence="2">Whole worm</tissue>
    </source>
</reference>